<evidence type="ECO:0000256" key="10">
    <source>
        <dbReference type="PIRSR" id="PIRSR000239-1"/>
    </source>
</evidence>
<dbReference type="GO" id="GO:0045454">
    <property type="term" value="P:cell redox homeostasis"/>
    <property type="evidence" value="ECO:0007669"/>
    <property type="project" value="TreeGrafter"/>
</dbReference>
<dbReference type="OrthoDB" id="9812811at2"/>
<keyword evidence="13" id="KW-1185">Reference proteome</keyword>
<evidence type="ECO:0000256" key="1">
    <source>
        <dbReference type="ARBA" id="ARBA00011654"/>
    </source>
</evidence>
<evidence type="ECO:0000256" key="5">
    <source>
        <dbReference type="ARBA" id="ARBA00022862"/>
    </source>
</evidence>
<dbReference type="Proteomes" id="UP000186917">
    <property type="component" value="Unassembled WGS sequence"/>
</dbReference>
<dbReference type="PIRSF" id="PIRSF000239">
    <property type="entry name" value="AHPC"/>
    <property type="match status" value="1"/>
</dbReference>
<organism evidence="12 13">
    <name type="scientific">Filimonas lacunae</name>
    <dbReference type="NCBI Taxonomy" id="477680"/>
    <lineage>
        <taxon>Bacteria</taxon>
        <taxon>Pseudomonadati</taxon>
        <taxon>Bacteroidota</taxon>
        <taxon>Chitinophagia</taxon>
        <taxon>Chitinophagales</taxon>
        <taxon>Chitinophagaceae</taxon>
        <taxon>Filimonas</taxon>
    </lineage>
</organism>
<feature type="domain" description="Thioredoxin" evidence="11">
    <location>
        <begin position="6"/>
        <end position="167"/>
    </location>
</feature>
<proteinExistence type="predicted"/>
<dbReference type="GO" id="GO:0005829">
    <property type="term" value="C:cytosol"/>
    <property type="evidence" value="ECO:0007669"/>
    <property type="project" value="TreeGrafter"/>
</dbReference>
<accession>A0A173MQ00</accession>
<evidence type="ECO:0000256" key="9">
    <source>
        <dbReference type="ARBA" id="ARBA00047572"/>
    </source>
</evidence>
<dbReference type="STRING" id="477680.SAMN05421788_1011188"/>
<protein>
    <recommendedName>
        <fullName evidence="3">Alkyl hydroperoxide reductase C</fullName>
        <ecNumber evidence="2">1.11.1.26</ecNumber>
    </recommendedName>
    <alternativeName>
        <fullName evidence="8">Peroxiredoxin</fullName>
    </alternativeName>
</protein>
<evidence type="ECO:0000259" key="11">
    <source>
        <dbReference type="PROSITE" id="PS51352"/>
    </source>
</evidence>
<evidence type="ECO:0000256" key="6">
    <source>
        <dbReference type="ARBA" id="ARBA00023002"/>
    </source>
</evidence>
<dbReference type="AlphaFoldDB" id="A0A173MQ00"/>
<keyword evidence="5" id="KW-0049">Antioxidant</keyword>
<evidence type="ECO:0000256" key="4">
    <source>
        <dbReference type="ARBA" id="ARBA00022559"/>
    </source>
</evidence>
<comment type="subunit">
    <text evidence="1">Homodimer; disulfide-linked, upon oxidation. 5 homodimers assemble to form a ring-like decamer.</text>
</comment>
<evidence type="ECO:0000313" key="13">
    <source>
        <dbReference type="Proteomes" id="UP000186917"/>
    </source>
</evidence>
<dbReference type="EC" id="1.11.1.26" evidence="2"/>
<evidence type="ECO:0000256" key="2">
    <source>
        <dbReference type="ARBA" id="ARBA00013021"/>
    </source>
</evidence>
<dbReference type="KEGG" id="fln:FLA_5808"/>
<dbReference type="InterPro" id="IPR036249">
    <property type="entry name" value="Thioredoxin-like_sf"/>
</dbReference>
<evidence type="ECO:0000256" key="7">
    <source>
        <dbReference type="ARBA" id="ARBA00023284"/>
    </source>
</evidence>
<dbReference type="PANTHER" id="PTHR10681">
    <property type="entry name" value="THIOREDOXIN PEROXIDASE"/>
    <property type="match status" value="1"/>
</dbReference>
<dbReference type="InterPro" id="IPR013766">
    <property type="entry name" value="Thioredoxin_domain"/>
</dbReference>
<dbReference type="InterPro" id="IPR024706">
    <property type="entry name" value="Peroxiredoxin_AhpC-typ"/>
</dbReference>
<dbReference type="GO" id="GO:0042744">
    <property type="term" value="P:hydrogen peroxide catabolic process"/>
    <property type="evidence" value="ECO:0007669"/>
    <property type="project" value="TreeGrafter"/>
</dbReference>
<evidence type="ECO:0000256" key="8">
    <source>
        <dbReference type="ARBA" id="ARBA00032077"/>
    </source>
</evidence>
<dbReference type="PROSITE" id="PS51352">
    <property type="entry name" value="THIOREDOXIN_2"/>
    <property type="match status" value="1"/>
</dbReference>
<reference evidence="13" key="1">
    <citation type="submission" date="2017-01" db="EMBL/GenBank/DDBJ databases">
        <authorList>
            <person name="Varghese N."/>
            <person name="Submissions S."/>
        </authorList>
    </citation>
    <scope>NUCLEOTIDE SEQUENCE [LARGE SCALE GENOMIC DNA]</scope>
    <source>
        <strain evidence="13">DSM 21054</strain>
    </source>
</reference>
<dbReference type="Pfam" id="PF00578">
    <property type="entry name" value="AhpC-TSA"/>
    <property type="match status" value="1"/>
</dbReference>
<dbReference type="SUPFAM" id="SSF52833">
    <property type="entry name" value="Thioredoxin-like"/>
    <property type="match status" value="1"/>
</dbReference>
<dbReference type="GO" id="GO:0006979">
    <property type="term" value="P:response to oxidative stress"/>
    <property type="evidence" value="ECO:0007669"/>
    <property type="project" value="TreeGrafter"/>
</dbReference>
<dbReference type="RefSeq" id="WP_076376569.1">
    <property type="nucleotide sequence ID" value="NZ_AP017422.1"/>
</dbReference>
<dbReference type="GO" id="GO:0102039">
    <property type="term" value="F:NADH-dependent peroxiredoxin activity"/>
    <property type="evidence" value="ECO:0007669"/>
    <property type="project" value="UniProtKB-EC"/>
</dbReference>
<dbReference type="Gene3D" id="3.40.30.10">
    <property type="entry name" value="Glutaredoxin"/>
    <property type="match status" value="1"/>
</dbReference>
<dbReference type="EMBL" id="FTOR01000001">
    <property type="protein sequence ID" value="SIS78500.1"/>
    <property type="molecule type" value="Genomic_DNA"/>
</dbReference>
<gene>
    <name evidence="12" type="ORF">SAMN05421788_1011188</name>
</gene>
<sequence>MSNKVLSIGNQFPAFTKKAVVSIEKGKEFTEITEQVGAKDGKWTVMFWWPKDFTFVCPTEIAEFNKKHSEFTDRDTVLIGASTDSEFVHAAWRRDHADLRDLKFPMLADTSKSLAEELGILDDAEKIAYRATFIIDPQGIVRWVSVYDLSVGRSVQEVIRVLDALQTDELCPCNWSKGEETLTTALALN</sequence>
<dbReference type="GO" id="GO:0008379">
    <property type="term" value="F:thioredoxin peroxidase activity"/>
    <property type="evidence" value="ECO:0007669"/>
    <property type="project" value="TreeGrafter"/>
</dbReference>
<keyword evidence="4" id="KW-0575">Peroxidase</keyword>
<name>A0A173MQ00_9BACT</name>
<dbReference type="PANTHER" id="PTHR10681:SF121">
    <property type="entry name" value="ALKYL HYDROPEROXIDE REDUCTASE C"/>
    <property type="match status" value="1"/>
</dbReference>
<comment type="catalytic activity">
    <reaction evidence="9">
        <text>a hydroperoxide + NADH + H(+) = an alcohol + NAD(+) + H2O</text>
        <dbReference type="Rhea" id="RHEA:62628"/>
        <dbReference type="ChEBI" id="CHEBI:15377"/>
        <dbReference type="ChEBI" id="CHEBI:15378"/>
        <dbReference type="ChEBI" id="CHEBI:30879"/>
        <dbReference type="ChEBI" id="CHEBI:35924"/>
        <dbReference type="ChEBI" id="CHEBI:57540"/>
        <dbReference type="ChEBI" id="CHEBI:57945"/>
        <dbReference type="EC" id="1.11.1.26"/>
    </reaction>
</comment>
<keyword evidence="7" id="KW-0676">Redox-active center</keyword>
<feature type="active site" description="Cysteine sulfenic acid (-SOH) intermediate; for peroxidase activity" evidence="10">
    <location>
        <position position="57"/>
    </location>
</feature>
<keyword evidence="6" id="KW-0560">Oxidoreductase</keyword>
<evidence type="ECO:0000313" key="12">
    <source>
        <dbReference type="EMBL" id="SIS78500.1"/>
    </source>
</evidence>
<dbReference type="InterPro" id="IPR050217">
    <property type="entry name" value="Peroxiredoxin"/>
</dbReference>
<dbReference type="GO" id="GO:0033554">
    <property type="term" value="P:cellular response to stress"/>
    <property type="evidence" value="ECO:0007669"/>
    <property type="project" value="TreeGrafter"/>
</dbReference>
<dbReference type="CDD" id="cd03015">
    <property type="entry name" value="PRX_Typ2cys"/>
    <property type="match status" value="1"/>
</dbReference>
<evidence type="ECO:0000256" key="3">
    <source>
        <dbReference type="ARBA" id="ARBA00017462"/>
    </source>
</evidence>
<dbReference type="InterPro" id="IPR000866">
    <property type="entry name" value="AhpC/TSA"/>
</dbReference>